<sequence>HCLPRAIGFTASLCSMGLPPALLGLNALTQKDYDFILTQYINFEEDLKDALKFYNPDQPFVPKVIDSKLKEKYQFTTITAELGKLAKKVQDLKIHDYEKKLGEIEKEINSAENSYNKKLAEIAELKKKIKSNQKNDLLDDTLKNCQSIIELVRSIKKLDLEAKYSTILIQTKKAIEERRDFEEKQVGLKKELIQLEKEIKSSLKRMDIVKAGDIIEKSKIFLVELVDDKVKVNWNEIEKGFKLTKDLISNVKLRIMRKSGNSSFTNTRIFEI</sequence>
<dbReference type="GO" id="GO:0006099">
    <property type="term" value="P:tricarboxylic acid cycle"/>
    <property type="evidence" value="ECO:0007669"/>
    <property type="project" value="InterPro"/>
</dbReference>
<evidence type="ECO:0000313" key="5">
    <source>
        <dbReference type="EMBL" id="GAG81975.1"/>
    </source>
</evidence>
<accession>X1AHD3</accession>
<evidence type="ECO:0000256" key="2">
    <source>
        <dbReference type="ARBA" id="ARBA00023239"/>
    </source>
</evidence>
<comment type="caution">
    <text evidence="5">The sequence shown here is derived from an EMBL/GenBank/DDBJ whole genome shotgun (WGS) entry which is preliminary data.</text>
</comment>
<organism evidence="5">
    <name type="scientific">marine sediment metagenome</name>
    <dbReference type="NCBI Taxonomy" id="412755"/>
    <lineage>
        <taxon>unclassified sequences</taxon>
        <taxon>metagenomes</taxon>
        <taxon>ecological metagenomes</taxon>
    </lineage>
</organism>
<evidence type="ECO:0000256" key="1">
    <source>
        <dbReference type="ARBA" id="ARBA00022842"/>
    </source>
</evidence>
<evidence type="ECO:0000256" key="4">
    <source>
        <dbReference type="SAM" id="Coils"/>
    </source>
</evidence>
<proteinExistence type="predicted"/>
<dbReference type="AlphaFoldDB" id="X1AHD3"/>
<protein>
    <submittedName>
        <fullName evidence="5">Uncharacterized protein</fullName>
    </submittedName>
</protein>
<keyword evidence="3" id="KW-0120">Carbon dioxide fixation</keyword>
<evidence type="ECO:0000256" key="3">
    <source>
        <dbReference type="ARBA" id="ARBA00023300"/>
    </source>
</evidence>
<reference evidence="5" key="1">
    <citation type="journal article" date="2014" name="Front. Microbiol.">
        <title>High frequency of phylogenetically diverse reductive dehalogenase-homologous genes in deep subseafloor sedimentary metagenomes.</title>
        <authorList>
            <person name="Kawai M."/>
            <person name="Futagami T."/>
            <person name="Toyoda A."/>
            <person name="Takaki Y."/>
            <person name="Nishi S."/>
            <person name="Hori S."/>
            <person name="Arai W."/>
            <person name="Tsubouchi T."/>
            <person name="Morono Y."/>
            <person name="Uchiyama I."/>
            <person name="Ito T."/>
            <person name="Fujiyama A."/>
            <person name="Inagaki F."/>
            <person name="Takami H."/>
        </authorList>
    </citation>
    <scope>NUCLEOTIDE SEQUENCE</scope>
    <source>
        <strain evidence="5">Expedition CK06-06</strain>
    </source>
</reference>
<dbReference type="InterPro" id="IPR007566">
    <property type="entry name" value="PEP_COase_arc-type"/>
</dbReference>
<feature type="coiled-coil region" evidence="4">
    <location>
        <begin position="94"/>
        <end position="135"/>
    </location>
</feature>
<keyword evidence="1" id="KW-0460">Magnesium</keyword>
<dbReference type="GO" id="GO:0008964">
    <property type="term" value="F:phosphoenolpyruvate carboxylase activity"/>
    <property type="evidence" value="ECO:0007669"/>
    <property type="project" value="InterPro"/>
</dbReference>
<dbReference type="Pfam" id="PF14010">
    <property type="entry name" value="PEPcase_2"/>
    <property type="match status" value="1"/>
</dbReference>
<dbReference type="EMBL" id="BART01009865">
    <property type="protein sequence ID" value="GAG81975.1"/>
    <property type="molecule type" value="Genomic_DNA"/>
</dbReference>
<keyword evidence="2" id="KW-0456">Lyase</keyword>
<keyword evidence="4" id="KW-0175">Coiled coil</keyword>
<gene>
    <name evidence="5" type="ORF">S01H4_21711</name>
</gene>
<dbReference type="GO" id="GO:0015977">
    <property type="term" value="P:carbon fixation"/>
    <property type="evidence" value="ECO:0007669"/>
    <property type="project" value="UniProtKB-KW"/>
</dbReference>
<name>X1AHD3_9ZZZZ</name>
<feature type="non-terminal residue" evidence="5">
    <location>
        <position position="1"/>
    </location>
</feature>